<sequence>MKIVHVVAAGVMVMFLGFGTVSEAYSVPGVDRPYDPANYYSKDSISYADSAPSPFALREIMQGNVYDYTRHIKSILFGDKFEGWLANLMDSNMRWLRDMLGLGNRGSSVLAEIENGNKDFGIPDWLQGDNYFVNYNSKWLRTGYDSNDKYGWMAKIFAEGIENARKNQGDLDERMGTLNDILEKSRVAEGNMEAMQSETQMQGLMDSEITRRSRLFANHAQVQAAGDQLRLDKERRAMLAEDRVMTFKIMVRNNMTEQDSAVGVKEGSGFKNF</sequence>
<accession>A0A1H3VPC7</accession>
<reference evidence="1 2" key="1">
    <citation type="submission" date="2016-10" db="EMBL/GenBank/DDBJ databases">
        <authorList>
            <person name="de Groot N.N."/>
        </authorList>
    </citation>
    <scope>NUCLEOTIDE SEQUENCE [LARGE SCALE GENOMIC DNA]</scope>
    <source>
        <strain evidence="1 2">DSM 2872</strain>
    </source>
</reference>
<name>A0A1H3VPC7_SELRU</name>
<dbReference type="EMBL" id="FNQG01000002">
    <property type="protein sequence ID" value="SDZ76531.1"/>
    <property type="molecule type" value="Genomic_DNA"/>
</dbReference>
<dbReference type="AlphaFoldDB" id="A0A1H3VPC7"/>
<protein>
    <submittedName>
        <fullName evidence="1">Uncharacterized protein</fullName>
    </submittedName>
</protein>
<evidence type="ECO:0000313" key="1">
    <source>
        <dbReference type="EMBL" id="SDZ76531.1"/>
    </source>
</evidence>
<dbReference type="RefSeq" id="WP_074670534.1">
    <property type="nucleotide sequence ID" value="NZ_FNQG01000002.1"/>
</dbReference>
<proteinExistence type="predicted"/>
<dbReference type="Proteomes" id="UP000183469">
    <property type="component" value="Unassembled WGS sequence"/>
</dbReference>
<gene>
    <name evidence="1" type="ORF">SAMN05660648_00444</name>
</gene>
<evidence type="ECO:0000313" key="2">
    <source>
        <dbReference type="Proteomes" id="UP000183469"/>
    </source>
</evidence>
<organism evidence="1 2">
    <name type="scientific">Selenomonas ruminantium</name>
    <dbReference type="NCBI Taxonomy" id="971"/>
    <lineage>
        <taxon>Bacteria</taxon>
        <taxon>Bacillati</taxon>
        <taxon>Bacillota</taxon>
        <taxon>Negativicutes</taxon>
        <taxon>Selenomonadales</taxon>
        <taxon>Selenomonadaceae</taxon>
        <taxon>Selenomonas</taxon>
    </lineage>
</organism>